<keyword evidence="2" id="KW-1185">Reference proteome</keyword>
<protein>
    <submittedName>
        <fullName evidence="1">Uncharacterized protein</fullName>
    </submittedName>
</protein>
<dbReference type="EMBL" id="JBHEZZ010000023">
    <property type="protein sequence ID" value="MFC1405711.1"/>
    <property type="molecule type" value="Genomic_DNA"/>
</dbReference>
<sequence>MKVKDHLHAASRHQAPEAVELAVQELRSATTSAAAAARGAGVGYFEIGRALGLIEDAAIILTVAAAAVSPAVG</sequence>
<evidence type="ECO:0000313" key="2">
    <source>
        <dbReference type="Proteomes" id="UP001592528"/>
    </source>
</evidence>
<accession>A0ABV6UWI1</accession>
<reference evidence="1 2" key="1">
    <citation type="submission" date="2024-09" db="EMBL/GenBank/DDBJ databases">
        <authorList>
            <person name="Lee S.D."/>
        </authorList>
    </citation>
    <scope>NUCLEOTIDE SEQUENCE [LARGE SCALE GENOMIC DNA]</scope>
    <source>
        <strain evidence="1 2">N1-5</strain>
    </source>
</reference>
<organism evidence="1 2">
    <name type="scientific">Streptacidiphilus cavernicola</name>
    <dbReference type="NCBI Taxonomy" id="3342716"/>
    <lineage>
        <taxon>Bacteria</taxon>
        <taxon>Bacillati</taxon>
        <taxon>Actinomycetota</taxon>
        <taxon>Actinomycetes</taxon>
        <taxon>Kitasatosporales</taxon>
        <taxon>Streptomycetaceae</taxon>
        <taxon>Streptacidiphilus</taxon>
    </lineage>
</organism>
<proteinExistence type="predicted"/>
<comment type="caution">
    <text evidence="1">The sequence shown here is derived from an EMBL/GenBank/DDBJ whole genome shotgun (WGS) entry which is preliminary data.</text>
</comment>
<gene>
    <name evidence="1" type="ORF">ACEZDJ_30920</name>
</gene>
<name>A0ABV6UWI1_9ACTN</name>
<dbReference type="Proteomes" id="UP001592528">
    <property type="component" value="Unassembled WGS sequence"/>
</dbReference>
<evidence type="ECO:0000313" key="1">
    <source>
        <dbReference type="EMBL" id="MFC1405711.1"/>
    </source>
</evidence>